<dbReference type="InterPro" id="IPR043138">
    <property type="entry name" value="GGT_lsub"/>
</dbReference>
<dbReference type="PANTHER" id="PTHR43881">
    <property type="entry name" value="GAMMA-GLUTAMYLTRANSPEPTIDASE (AFU_ORTHOLOGUE AFUA_4G13580)"/>
    <property type="match status" value="1"/>
</dbReference>
<comment type="caution">
    <text evidence="2">The sequence shown here is derived from an EMBL/GenBank/DDBJ whole genome shotgun (WGS) entry which is preliminary data.</text>
</comment>
<dbReference type="PANTHER" id="PTHR43881:SF1">
    <property type="entry name" value="GAMMA-GLUTAMYLTRANSPEPTIDASE (AFU_ORTHOLOGUE AFUA_4G13580)"/>
    <property type="match status" value="1"/>
</dbReference>
<protein>
    <submittedName>
        <fullName evidence="2">Gamma-glutamyltranspeptidase</fullName>
    </submittedName>
</protein>
<evidence type="ECO:0000313" key="3">
    <source>
        <dbReference type="Proteomes" id="UP000321058"/>
    </source>
</evidence>
<dbReference type="Gene3D" id="1.10.246.130">
    <property type="match status" value="1"/>
</dbReference>
<dbReference type="Pfam" id="PF01019">
    <property type="entry name" value="G_glu_transpept"/>
    <property type="match status" value="1"/>
</dbReference>
<evidence type="ECO:0000313" key="2">
    <source>
        <dbReference type="EMBL" id="GEP58847.1"/>
    </source>
</evidence>
<sequence>MVVTEHYAASHAAFCVLEAGGNAIDAGCAAGIALGVLKPDLVSAAGVAPIVIYEKKSDTVFTIAGLGHWPKLTDPRVFIEEFEGKIPPGILRTVVPAAPDAWITALARFGTWSFGEAARSAIRFASEGFPVYPLLAEVLQLFRADYSRWPSNTALYLPNGRVPQVGEMFQNKDLGRSLQYMADEEQAASTKGRLAGLQAARDAFYRGDLAASFIDYHLSQGGWLRHEDLADFQSEIERATTVDWNGIDVFACGPWCQGPVLLQILRLIDADALKALGHNSAAYVHFLIEAIKLGFSDREKYYGDPCHVTVPLEHLLSRAYATERRRLIDSERAWPGMPPPGEAPRGASGAPQVPKDTTYICVVDAEGNVFSSSPSDTTFDGPIIPGTGLCLSTRGSQSWTQPDHPSSVAPGKRPRLTPAPALAIKKGELAMPFGTPGGDIQQQMMLQVFLNVVLWGMDPQTAVEAPRFASYSFPDSFEPHDYFPRRVQVEGRIPAEVRASLRELGHDVVDWPDWSWRAGAVCTIVKDMKTGILVGGADPRRPGYALGW</sequence>
<dbReference type="InterPro" id="IPR043137">
    <property type="entry name" value="GGT_ssub_C"/>
</dbReference>
<dbReference type="Gene3D" id="3.60.20.40">
    <property type="match status" value="1"/>
</dbReference>
<dbReference type="AlphaFoldDB" id="A0A512NIR8"/>
<dbReference type="PRINTS" id="PR01210">
    <property type="entry name" value="GGTRANSPTASE"/>
</dbReference>
<dbReference type="RefSeq" id="WP_147154236.1">
    <property type="nucleotide sequence ID" value="NZ_BKAJ01000112.1"/>
</dbReference>
<reference evidence="2 3" key="1">
    <citation type="submission" date="2019-07" db="EMBL/GenBank/DDBJ databases">
        <title>Whole genome shotgun sequence of Reyranella soli NBRC 108950.</title>
        <authorList>
            <person name="Hosoyama A."/>
            <person name="Uohara A."/>
            <person name="Ohji S."/>
            <person name="Ichikawa N."/>
        </authorList>
    </citation>
    <scope>NUCLEOTIDE SEQUENCE [LARGE SCALE GENOMIC DNA]</scope>
    <source>
        <strain evidence="2 3">NBRC 108950</strain>
    </source>
</reference>
<dbReference type="EMBL" id="BKAJ01000112">
    <property type="protein sequence ID" value="GEP58847.1"/>
    <property type="molecule type" value="Genomic_DNA"/>
</dbReference>
<dbReference type="OrthoDB" id="9781342at2"/>
<accession>A0A512NIR8</accession>
<feature type="region of interest" description="Disordered" evidence="1">
    <location>
        <begin position="394"/>
        <end position="416"/>
    </location>
</feature>
<feature type="compositionally biased region" description="Polar residues" evidence="1">
    <location>
        <begin position="394"/>
        <end position="404"/>
    </location>
</feature>
<proteinExistence type="predicted"/>
<keyword evidence="3" id="KW-1185">Reference proteome</keyword>
<dbReference type="InterPro" id="IPR029055">
    <property type="entry name" value="Ntn_hydrolases_N"/>
</dbReference>
<feature type="region of interest" description="Disordered" evidence="1">
    <location>
        <begin position="330"/>
        <end position="352"/>
    </location>
</feature>
<evidence type="ECO:0000256" key="1">
    <source>
        <dbReference type="SAM" id="MobiDB-lite"/>
    </source>
</evidence>
<dbReference type="InterPro" id="IPR052896">
    <property type="entry name" value="GGT-like_enzyme"/>
</dbReference>
<dbReference type="SUPFAM" id="SSF56235">
    <property type="entry name" value="N-terminal nucleophile aminohydrolases (Ntn hydrolases)"/>
    <property type="match status" value="1"/>
</dbReference>
<gene>
    <name evidence="2" type="ORF">RSO01_60130</name>
</gene>
<organism evidence="2 3">
    <name type="scientific">Reyranella soli</name>
    <dbReference type="NCBI Taxonomy" id="1230389"/>
    <lineage>
        <taxon>Bacteria</taxon>
        <taxon>Pseudomonadati</taxon>
        <taxon>Pseudomonadota</taxon>
        <taxon>Alphaproteobacteria</taxon>
        <taxon>Hyphomicrobiales</taxon>
        <taxon>Reyranellaceae</taxon>
        <taxon>Reyranella</taxon>
    </lineage>
</organism>
<name>A0A512NIR8_9HYPH</name>
<dbReference type="Proteomes" id="UP000321058">
    <property type="component" value="Unassembled WGS sequence"/>
</dbReference>